<evidence type="ECO:0000313" key="2">
    <source>
        <dbReference type="EMBL" id="SQC92064.1"/>
    </source>
</evidence>
<evidence type="ECO:0000313" key="1">
    <source>
        <dbReference type="EMBL" id="ATF95498.1"/>
    </source>
</evidence>
<dbReference type="Proteomes" id="UP000251197">
    <property type="component" value="Unassembled WGS sequence"/>
</dbReference>
<reference evidence="2 4" key="2">
    <citation type="submission" date="2018-06" db="EMBL/GenBank/DDBJ databases">
        <authorList>
            <consortium name="Pathogen Informatics"/>
            <person name="Doyle S."/>
        </authorList>
    </citation>
    <scope>NUCLEOTIDE SEQUENCE [LARGE SCALE GENOMIC DNA]</scope>
    <source>
        <strain evidence="2 4">NCTC12120</strain>
    </source>
</reference>
<protein>
    <submittedName>
        <fullName evidence="1">Uncharacterized protein</fullName>
    </submittedName>
</protein>
<proteinExistence type="predicted"/>
<organism evidence="1 3">
    <name type="scientific">Cedecea neteri</name>
    <dbReference type="NCBI Taxonomy" id="158822"/>
    <lineage>
        <taxon>Bacteria</taxon>
        <taxon>Pseudomonadati</taxon>
        <taxon>Pseudomonadota</taxon>
        <taxon>Gammaproteobacteria</taxon>
        <taxon>Enterobacterales</taxon>
        <taxon>Enterobacteriaceae</taxon>
        <taxon>Cedecea</taxon>
    </lineage>
</organism>
<dbReference type="AlphaFoldDB" id="A0A291E6I2"/>
<gene>
    <name evidence="1" type="ORF">CO704_25850</name>
    <name evidence="2" type="ORF">NCTC12120_05250</name>
</gene>
<name>A0A291E6I2_9ENTR</name>
<sequence length="78" mass="8683">MKQGWRVYDVVCLKFEGRTCVKPGFGQATQCLDVAFDGTYACMAISPGLCDAQCLNLQRETVCNLYKQGISKIREIKA</sequence>
<dbReference type="Proteomes" id="UP000217979">
    <property type="component" value="Plasmid unnamed"/>
</dbReference>
<keyword evidence="1" id="KW-0614">Plasmid</keyword>
<dbReference type="EMBL" id="UAVU01000009">
    <property type="protein sequence ID" value="SQC92064.1"/>
    <property type="molecule type" value="Genomic_DNA"/>
</dbReference>
<evidence type="ECO:0000313" key="3">
    <source>
        <dbReference type="Proteomes" id="UP000217979"/>
    </source>
</evidence>
<dbReference type="EMBL" id="CP023526">
    <property type="protein sequence ID" value="ATF95498.1"/>
    <property type="molecule type" value="Genomic_DNA"/>
</dbReference>
<geneLocation type="plasmid" evidence="1">
    <name>unnamed</name>
</geneLocation>
<accession>A0A291E6I2</accession>
<evidence type="ECO:0000313" key="4">
    <source>
        <dbReference type="Proteomes" id="UP000251197"/>
    </source>
</evidence>
<reference evidence="1 3" key="1">
    <citation type="submission" date="2017-09" db="EMBL/GenBank/DDBJ databases">
        <title>FDA dAtabase for Regulatory Grade micrObial Sequences (FDA-ARGOS): Supporting development and validation of Infectious Disease Dx tests.</title>
        <authorList>
            <person name="Minogue T."/>
            <person name="Wolcott M."/>
            <person name="Wasieloski L."/>
            <person name="Aguilar W."/>
            <person name="Moore D."/>
            <person name="Tallon L."/>
            <person name="Sadzewicz L."/>
            <person name="Ott S."/>
            <person name="Zhao X."/>
            <person name="Nagaraj S."/>
            <person name="Vavikolanu K."/>
            <person name="Aluvathingal J."/>
            <person name="Nadendla S."/>
            <person name="Sichtig H."/>
        </authorList>
    </citation>
    <scope>NUCLEOTIDE SEQUENCE [LARGE SCALE GENOMIC DNA]</scope>
    <source>
        <strain evidence="1 3">FDAARGOS_392</strain>
        <plasmid evidence="3">Plasmid unnamed</plasmid>
        <plasmid evidence="1">unnamed</plasmid>
    </source>
</reference>